<feature type="transmembrane region" description="Helical" evidence="1">
    <location>
        <begin position="51"/>
        <end position="73"/>
    </location>
</feature>
<dbReference type="Proteomes" id="UP001597542">
    <property type="component" value="Unassembled WGS sequence"/>
</dbReference>
<feature type="transmembrane region" description="Helical" evidence="1">
    <location>
        <begin position="85"/>
        <end position="105"/>
    </location>
</feature>
<organism evidence="2 3">
    <name type="scientific">Amycolatopsis albidoflavus</name>
    <dbReference type="NCBI Taxonomy" id="102226"/>
    <lineage>
        <taxon>Bacteria</taxon>
        <taxon>Bacillati</taxon>
        <taxon>Actinomycetota</taxon>
        <taxon>Actinomycetes</taxon>
        <taxon>Pseudonocardiales</taxon>
        <taxon>Pseudonocardiaceae</taxon>
        <taxon>Amycolatopsis</taxon>
    </lineage>
</organism>
<protein>
    <submittedName>
        <fullName evidence="2">Uncharacterized protein</fullName>
    </submittedName>
</protein>
<dbReference type="RefSeq" id="WP_344265831.1">
    <property type="nucleotide sequence ID" value="NZ_BAAAHV010000003.1"/>
</dbReference>
<comment type="caution">
    <text evidence="2">The sequence shown here is derived from an EMBL/GenBank/DDBJ whole genome shotgun (WGS) entry which is preliminary data.</text>
</comment>
<evidence type="ECO:0000313" key="3">
    <source>
        <dbReference type="Proteomes" id="UP001597542"/>
    </source>
</evidence>
<keyword evidence="1" id="KW-0812">Transmembrane</keyword>
<reference evidence="3" key="1">
    <citation type="journal article" date="2019" name="Int. J. Syst. Evol. Microbiol.">
        <title>The Global Catalogue of Microorganisms (GCM) 10K type strain sequencing project: providing services to taxonomists for standard genome sequencing and annotation.</title>
        <authorList>
            <consortium name="The Broad Institute Genomics Platform"/>
            <consortium name="The Broad Institute Genome Sequencing Center for Infectious Disease"/>
            <person name="Wu L."/>
            <person name="Ma J."/>
        </authorList>
    </citation>
    <scope>NUCLEOTIDE SEQUENCE [LARGE SCALE GENOMIC DNA]</scope>
    <source>
        <strain evidence="3">CGMCC 4.7638</strain>
    </source>
</reference>
<sequence length="110" mass="11284">MLSCDRDIRAARTVVLVLGLALIALGIAAVCGLLFVLALSRGGQGWVNADAAFTTFAAGSVWTLLAGGFAVWLSRRMYSRTLWSAGLFCVALGAVPVVLAAASVFSGHAG</sequence>
<keyword evidence="1" id="KW-1133">Transmembrane helix</keyword>
<feature type="transmembrane region" description="Helical" evidence="1">
    <location>
        <begin position="12"/>
        <end position="39"/>
    </location>
</feature>
<keyword evidence="3" id="KW-1185">Reference proteome</keyword>
<evidence type="ECO:0000313" key="2">
    <source>
        <dbReference type="EMBL" id="MFD2482741.1"/>
    </source>
</evidence>
<gene>
    <name evidence="2" type="ORF">ACFSUT_20810</name>
</gene>
<name>A0ABW5I1B6_9PSEU</name>
<keyword evidence="1" id="KW-0472">Membrane</keyword>
<proteinExistence type="predicted"/>
<dbReference type="EMBL" id="JBHUKQ010000012">
    <property type="protein sequence ID" value="MFD2482741.1"/>
    <property type="molecule type" value="Genomic_DNA"/>
</dbReference>
<evidence type="ECO:0000256" key="1">
    <source>
        <dbReference type="SAM" id="Phobius"/>
    </source>
</evidence>
<accession>A0ABW5I1B6</accession>